<gene>
    <name evidence="1" type="ORF">E2C01_065009</name>
</gene>
<sequence length="97" mass="10855">MVGDWRRKQCGLRTPFMATRQHSSTYHATNATASLDSNKGGACCASRPKQPVNTRPVALSRYRHASGVWRLRAVVDPDACHACNYLALPSRWNEKQN</sequence>
<name>A0A5B7HDC3_PORTR</name>
<organism evidence="1 2">
    <name type="scientific">Portunus trituberculatus</name>
    <name type="common">Swimming crab</name>
    <name type="synonym">Neptunus trituberculatus</name>
    <dbReference type="NCBI Taxonomy" id="210409"/>
    <lineage>
        <taxon>Eukaryota</taxon>
        <taxon>Metazoa</taxon>
        <taxon>Ecdysozoa</taxon>
        <taxon>Arthropoda</taxon>
        <taxon>Crustacea</taxon>
        <taxon>Multicrustacea</taxon>
        <taxon>Malacostraca</taxon>
        <taxon>Eumalacostraca</taxon>
        <taxon>Eucarida</taxon>
        <taxon>Decapoda</taxon>
        <taxon>Pleocyemata</taxon>
        <taxon>Brachyura</taxon>
        <taxon>Eubrachyura</taxon>
        <taxon>Portunoidea</taxon>
        <taxon>Portunidae</taxon>
        <taxon>Portuninae</taxon>
        <taxon>Portunus</taxon>
    </lineage>
</organism>
<accession>A0A5B7HDC3</accession>
<keyword evidence="2" id="KW-1185">Reference proteome</keyword>
<proteinExistence type="predicted"/>
<dbReference type="AlphaFoldDB" id="A0A5B7HDC3"/>
<evidence type="ECO:0000313" key="2">
    <source>
        <dbReference type="Proteomes" id="UP000324222"/>
    </source>
</evidence>
<dbReference type="Proteomes" id="UP000324222">
    <property type="component" value="Unassembled WGS sequence"/>
</dbReference>
<comment type="caution">
    <text evidence="1">The sequence shown here is derived from an EMBL/GenBank/DDBJ whole genome shotgun (WGS) entry which is preliminary data.</text>
</comment>
<reference evidence="1 2" key="1">
    <citation type="submission" date="2019-05" db="EMBL/GenBank/DDBJ databases">
        <title>Another draft genome of Portunus trituberculatus and its Hox gene families provides insights of decapod evolution.</title>
        <authorList>
            <person name="Jeong J.-H."/>
            <person name="Song I."/>
            <person name="Kim S."/>
            <person name="Choi T."/>
            <person name="Kim D."/>
            <person name="Ryu S."/>
            <person name="Kim W."/>
        </authorList>
    </citation>
    <scope>NUCLEOTIDE SEQUENCE [LARGE SCALE GENOMIC DNA]</scope>
    <source>
        <tissue evidence="1">Muscle</tissue>
    </source>
</reference>
<protein>
    <submittedName>
        <fullName evidence="1">Uncharacterized protein</fullName>
    </submittedName>
</protein>
<dbReference type="EMBL" id="VSRR010031641">
    <property type="protein sequence ID" value="MPC70751.1"/>
    <property type="molecule type" value="Genomic_DNA"/>
</dbReference>
<evidence type="ECO:0000313" key="1">
    <source>
        <dbReference type="EMBL" id="MPC70751.1"/>
    </source>
</evidence>